<reference evidence="4" key="1">
    <citation type="journal article" date="2011" name="Nature">
        <title>Genome sequence and analysis of the tuber crop potato.</title>
        <authorList>
            <consortium name="The Potato Genome Sequencing Consortium"/>
        </authorList>
    </citation>
    <scope>NUCLEOTIDE SEQUENCE [LARGE SCALE GENOMIC DNA]</scope>
    <source>
        <strain evidence="4">cv. DM1-3 516 R44</strain>
    </source>
</reference>
<organism evidence="3 4">
    <name type="scientific">Solanum tuberosum</name>
    <name type="common">Potato</name>
    <dbReference type="NCBI Taxonomy" id="4113"/>
    <lineage>
        <taxon>Eukaryota</taxon>
        <taxon>Viridiplantae</taxon>
        <taxon>Streptophyta</taxon>
        <taxon>Embryophyta</taxon>
        <taxon>Tracheophyta</taxon>
        <taxon>Spermatophyta</taxon>
        <taxon>Magnoliopsida</taxon>
        <taxon>eudicotyledons</taxon>
        <taxon>Gunneridae</taxon>
        <taxon>Pentapetalae</taxon>
        <taxon>asterids</taxon>
        <taxon>lamiids</taxon>
        <taxon>Solanales</taxon>
        <taxon>Solanaceae</taxon>
        <taxon>Solanoideae</taxon>
        <taxon>Solaneae</taxon>
        <taxon>Solanum</taxon>
    </lineage>
</organism>
<dbReference type="InParanoid" id="M1DEQ5"/>
<feature type="compositionally biased region" description="Low complexity" evidence="1">
    <location>
        <begin position="132"/>
        <end position="158"/>
    </location>
</feature>
<evidence type="ECO:0000313" key="3">
    <source>
        <dbReference type="EnsemblPlants" id="PGSC0003DMT400087867"/>
    </source>
</evidence>
<feature type="region of interest" description="Disordered" evidence="1">
    <location>
        <begin position="115"/>
        <end position="158"/>
    </location>
</feature>
<evidence type="ECO:0000313" key="4">
    <source>
        <dbReference type="Proteomes" id="UP000011115"/>
    </source>
</evidence>
<dbReference type="PaxDb" id="4113-PGSC0003DMT400087867"/>
<dbReference type="PANTHER" id="PTHR33180:SF31">
    <property type="entry name" value="POLYPROTEIN PROTEIN"/>
    <property type="match status" value="1"/>
</dbReference>
<dbReference type="HOGENOM" id="CLU_1263436_0_0_1"/>
<dbReference type="InterPro" id="IPR046796">
    <property type="entry name" value="Transposase_32_dom"/>
</dbReference>
<accession>M1DEQ5</accession>
<dbReference type="EnsemblPlants" id="PGSC0003DMT400087867">
    <property type="protein sequence ID" value="PGSC0003DMT400087867"/>
    <property type="gene ID" value="PGSC0003DMG400037438"/>
</dbReference>
<dbReference type="AlphaFoldDB" id="M1DEQ5"/>
<dbReference type="PANTHER" id="PTHR33180">
    <property type="entry name" value="PHOTOSYSTEM II CP43 REACTION CENTER PROTEIN"/>
    <property type="match status" value="1"/>
</dbReference>
<dbReference type="Proteomes" id="UP000011115">
    <property type="component" value="Unassembled WGS sequence"/>
</dbReference>
<name>M1DEQ5_SOLTU</name>
<proteinExistence type="predicted"/>
<evidence type="ECO:0000256" key="1">
    <source>
        <dbReference type="SAM" id="MobiDB-lite"/>
    </source>
</evidence>
<dbReference type="Gramene" id="PGSC0003DMT400087867">
    <property type="protein sequence ID" value="PGSC0003DMT400087867"/>
    <property type="gene ID" value="PGSC0003DMG400037438"/>
</dbReference>
<feature type="domain" description="Putative plant transposon protein" evidence="2">
    <location>
        <begin position="7"/>
        <end position="102"/>
    </location>
</feature>
<reference evidence="3" key="2">
    <citation type="submission" date="2015-06" db="UniProtKB">
        <authorList>
            <consortium name="EnsemblPlants"/>
        </authorList>
    </citation>
    <scope>IDENTIFICATION</scope>
    <source>
        <strain evidence="3">DM1-3 516 R44</strain>
    </source>
</reference>
<keyword evidence="4" id="KW-1185">Reference proteome</keyword>
<protein>
    <recommendedName>
        <fullName evidence="2">Putative plant transposon protein domain-containing protein</fullName>
    </recommendedName>
</protein>
<dbReference type="Pfam" id="PF20167">
    <property type="entry name" value="Transposase_32"/>
    <property type="match status" value="1"/>
</dbReference>
<sequence length="182" mass="20006">MLNTIKFHKFEIFTNPRGSYIPTWVWEFYAEYRKLVPKGKKKASSFKPDIYVVVRREKKKTLDDLKGRVAPSISDSTPQWIEAGVSIEKKDLNVAARLNLSLIIEQEMAMRAKQSQTSFPFPASEPAGTLDTSTSAPSAPSGSTTAPPSTAASGATSSRTPITQTMLYKMGHLAYSADVRAS</sequence>
<evidence type="ECO:0000259" key="2">
    <source>
        <dbReference type="Pfam" id="PF20167"/>
    </source>
</evidence>